<evidence type="ECO:0008006" key="4">
    <source>
        <dbReference type="Google" id="ProtNLM"/>
    </source>
</evidence>
<keyword evidence="1" id="KW-0732">Signal</keyword>
<dbReference type="CDD" id="cd07040">
    <property type="entry name" value="HP"/>
    <property type="match status" value="1"/>
</dbReference>
<feature type="signal peptide" evidence="1">
    <location>
        <begin position="1"/>
        <end position="21"/>
    </location>
</feature>
<reference evidence="2 3" key="1">
    <citation type="submission" date="2016-10" db="EMBL/GenBank/DDBJ databases">
        <authorList>
            <person name="de Groot N.N."/>
        </authorList>
    </citation>
    <scope>NUCLEOTIDE SEQUENCE [LARGE SCALE GENOMIC DNA]</scope>
    <source>
        <strain evidence="2 3">DSM 19981</strain>
    </source>
</reference>
<sequence length="186" mass="19853">MRIVGRLLLILALLGVKPARADHEPALLRDSGLALMRHGGAIPAPPGTAPPVPGCEPSAVLTDMGREEMRRWGAALREAGLPPVTLLTSHQCSAWETALLLDLGPVIPDATLDPWDRAGTATRGEQLRQHVISLERARRQGAGAVILITHRANILAVTGIEASHGELLLLRAERGNLGLLGRLQME</sequence>
<evidence type="ECO:0000256" key="1">
    <source>
        <dbReference type="SAM" id="SignalP"/>
    </source>
</evidence>
<organism evidence="2 3">
    <name type="scientific">Falsiroseomonas stagni DSM 19981</name>
    <dbReference type="NCBI Taxonomy" id="1123062"/>
    <lineage>
        <taxon>Bacteria</taxon>
        <taxon>Pseudomonadati</taxon>
        <taxon>Pseudomonadota</taxon>
        <taxon>Alphaproteobacteria</taxon>
        <taxon>Acetobacterales</taxon>
        <taxon>Roseomonadaceae</taxon>
        <taxon>Falsiroseomonas</taxon>
    </lineage>
</organism>
<dbReference type="SUPFAM" id="SSF53254">
    <property type="entry name" value="Phosphoglycerate mutase-like"/>
    <property type="match status" value="1"/>
</dbReference>
<dbReference type="Gene3D" id="3.40.50.1240">
    <property type="entry name" value="Phosphoglycerate mutase-like"/>
    <property type="match status" value="1"/>
</dbReference>
<dbReference type="RefSeq" id="WP_092959340.1">
    <property type="nucleotide sequence ID" value="NZ_FOSQ01000003.1"/>
</dbReference>
<evidence type="ECO:0000313" key="3">
    <source>
        <dbReference type="Proteomes" id="UP000199473"/>
    </source>
</evidence>
<dbReference type="STRING" id="1123062.SAMN02745775_103173"/>
<evidence type="ECO:0000313" key="2">
    <source>
        <dbReference type="EMBL" id="SFK51871.1"/>
    </source>
</evidence>
<accession>A0A1I4A7F8</accession>
<feature type="chain" id="PRO_5011589705" description="Histidine phosphatase superfamily (Branch 1)" evidence="1">
    <location>
        <begin position="22"/>
        <end position="186"/>
    </location>
</feature>
<proteinExistence type="predicted"/>
<gene>
    <name evidence="2" type="ORF">SAMN02745775_103173</name>
</gene>
<name>A0A1I4A7F8_9PROT</name>
<dbReference type="EMBL" id="FOSQ01000003">
    <property type="protein sequence ID" value="SFK51871.1"/>
    <property type="molecule type" value="Genomic_DNA"/>
</dbReference>
<dbReference type="Proteomes" id="UP000199473">
    <property type="component" value="Unassembled WGS sequence"/>
</dbReference>
<dbReference type="AlphaFoldDB" id="A0A1I4A7F8"/>
<dbReference type="InterPro" id="IPR029033">
    <property type="entry name" value="His_PPase_superfam"/>
</dbReference>
<keyword evidence="3" id="KW-1185">Reference proteome</keyword>
<protein>
    <recommendedName>
        <fullName evidence="4">Histidine phosphatase superfamily (Branch 1)</fullName>
    </recommendedName>
</protein>